<dbReference type="InParanoid" id="A0A3N1HTX5"/>
<comment type="caution">
    <text evidence="1">The sequence shown here is derived from an EMBL/GenBank/DDBJ whole genome shotgun (WGS) entry which is preliminary data.</text>
</comment>
<evidence type="ECO:0000313" key="2">
    <source>
        <dbReference type="Proteomes" id="UP000276232"/>
    </source>
</evidence>
<proteinExistence type="predicted"/>
<dbReference type="Proteomes" id="UP000276232">
    <property type="component" value="Unassembled WGS sequence"/>
</dbReference>
<reference evidence="1 2" key="1">
    <citation type="journal article" date="2015" name="Stand. Genomic Sci.">
        <title>Genomic Encyclopedia of Bacterial and Archaeal Type Strains, Phase III: the genomes of soil and plant-associated and newly described type strains.</title>
        <authorList>
            <person name="Whitman W.B."/>
            <person name="Woyke T."/>
            <person name="Klenk H.P."/>
            <person name="Zhou Y."/>
            <person name="Lilburn T.G."/>
            <person name="Beck B.J."/>
            <person name="De Vos P."/>
            <person name="Vandamme P."/>
            <person name="Eisen J.A."/>
            <person name="Garrity G."/>
            <person name="Hugenholtz P."/>
            <person name="Kyrpides N.C."/>
        </authorList>
    </citation>
    <scope>NUCLEOTIDE SEQUENCE [LARGE SCALE GENOMIC DNA]</scope>
    <source>
        <strain evidence="1 2">CECT 7306</strain>
    </source>
</reference>
<protein>
    <submittedName>
        <fullName evidence="1">Uncharacterized protein</fullName>
    </submittedName>
</protein>
<dbReference type="AlphaFoldDB" id="A0A3N1HTX5"/>
<name>A0A3N1HTX5_9ACTN</name>
<accession>A0A3N1HTX5</accession>
<gene>
    <name evidence="1" type="ORF">EDC03_0532</name>
</gene>
<keyword evidence="2" id="KW-1185">Reference proteome</keyword>
<evidence type="ECO:0000313" key="1">
    <source>
        <dbReference type="EMBL" id="ROP45917.1"/>
    </source>
</evidence>
<dbReference type="RefSeq" id="WP_123378585.1">
    <property type="nucleotide sequence ID" value="NZ_RJKN01000001.1"/>
</dbReference>
<sequence length="154" mass="16491">MSAPTTEAPRWATTTLAEHASALTALQWLAEQHPDLPSGVVHLSAYRREGQPTETTSRELQVQVRTVDEVHAWAGVLGATAGLAPTRYTPGRTLVFVDGSAHDVHVHVWALLAVEVLDDDALERASTPTAAAVRLVSKNAGERHLHVATRGGAR</sequence>
<organism evidence="1 2">
    <name type="scientific">Pseudokineococcus lusitanus</name>
    <dbReference type="NCBI Taxonomy" id="763993"/>
    <lineage>
        <taxon>Bacteria</taxon>
        <taxon>Bacillati</taxon>
        <taxon>Actinomycetota</taxon>
        <taxon>Actinomycetes</taxon>
        <taxon>Kineosporiales</taxon>
        <taxon>Kineosporiaceae</taxon>
        <taxon>Pseudokineococcus</taxon>
    </lineage>
</organism>
<dbReference type="EMBL" id="RJKN01000001">
    <property type="protein sequence ID" value="ROP45917.1"/>
    <property type="molecule type" value="Genomic_DNA"/>
</dbReference>